<dbReference type="InterPro" id="IPR002347">
    <property type="entry name" value="SDR_fam"/>
</dbReference>
<keyword evidence="2" id="KW-0560">Oxidoreductase</keyword>
<dbReference type="NCBIfam" id="NF005559">
    <property type="entry name" value="PRK07231.1"/>
    <property type="match status" value="1"/>
</dbReference>
<dbReference type="PRINTS" id="PR00080">
    <property type="entry name" value="SDRFAMILY"/>
</dbReference>
<name>A0A382FE77_9ZZZZ</name>
<dbReference type="GO" id="GO:0016491">
    <property type="term" value="F:oxidoreductase activity"/>
    <property type="evidence" value="ECO:0007669"/>
    <property type="project" value="UniProtKB-KW"/>
</dbReference>
<dbReference type="Pfam" id="PF13561">
    <property type="entry name" value="adh_short_C2"/>
    <property type="match status" value="1"/>
</dbReference>
<dbReference type="PANTHER" id="PTHR43639:SF1">
    <property type="entry name" value="SHORT-CHAIN DEHYDROGENASE_REDUCTASE FAMILY PROTEIN"/>
    <property type="match status" value="1"/>
</dbReference>
<dbReference type="FunFam" id="3.40.50.720:FF:000084">
    <property type="entry name" value="Short-chain dehydrogenase reductase"/>
    <property type="match status" value="1"/>
</dbReference>
<proteinExistence type="inferred from homology"/>
<dbReference type="SUPFAM" id="SSF51735">
    <property type="entry name" value="NAD(P)-binding Rossmann-fold domains"/>
    <property type="match status" value="1"/>
</dbReference>
<evidence type="ECO:0000313" key="3">
    <source>
        <dbReference type="EMBL" id="SVB61386.1"/>
    </source>
</evidence>
<dbReference type="CDD" id="cd05233">
    <property type="entry name" value="SDR_c"/>
    <property type="match status" value="1"/>
</dbReference>
<accession>A0A382FE77</accession>
<evidence type="ECO:0000256" key="1">
    <source>
        <dbReference type="ARBA" id="ARBA00006484"/>
    </source>
</evidence>
<evidence type="ECO:0000256" key="2">
    <source>
        <dbReference type="ARBA" id="ARBA00023002"/>
    </source>
</evidence>
<dbReference type="PANTHER" id="PTHR43639">
    <property type="entry name" value="OXIDOREDUCTASE, SHORT-CHAIN DEHYDROGENASE/REDUCTASE FAMILY (AFU_ORTHOLOGUE AFUA_5G02870)"/>
    <property type="match status" value="1"/>
</dbReference>
<dbReference type="PRINTS" id="PR00081">
    <property type="entry name" value="GDHRDH"/>
</dbReference>
<organism evidence="3">
    <name type="scientific">marine metagenome</name>
    <dbReference type="NCBI Taxonomy" id="408172"/>
    <lineage>
        <taxon>unclassified sequences</taxon>
        <taxon>metagenomes</taxon>
        <taxon>ecological metagenomes</taxon>
    </lineage>
</organism>
<dbReference type="InterPro" id="IPR020904">
    <property type="entry name" value="Sc_DH/Rdtase_CS"/>
</dbReference>
<reference evidence="3" key="1">
    <citation type="submission" date="2018-05" db="EMBL/GenBank/DDBJ databases">
        <authorList>
            <person name="Lanie J.A."/>
            <person name="Ng W.-L."/>
            <person name="Kazmierczak K.M."/>
            <person name="Andrzejewski T.M."/>
            <person name="Davidsen T.M."/>
            <person name="Wayne K.J."/>
            <person name="Tettelin H."/>
            <person name="Glass J.I."/>
            <person name="Rusch D."/>
            <person name="Podicherti R."/>
            <person name="Tsui H.-C.T."/>
            <person name="Winkler M.E."/>
        </authorList>
    </citation>
    <scope>NUCLEOTIDE SEQUENCE</scope>
</reference>
<dbReference type="AlphaFoldDB" id="A0A382FE77"/>
<protein>
    <submittedName>
        <fullName evidence="3">Uncharacterized protein</fullName>
    </submittedName>
</protein>
<comment type="similarity">
    <text evidence="1">Belongs to the short-chain dehydrogenases/reductases (SDR) family.</text>
</comment>
<dbReference type="InterPro" id="IPR036291">
    <property type="entry name" value="NAD(P)-bd_dom_sf"/>
</dbReference>
<dbReference type="PROSITE" id="PS00061">
    <property type="entry name" value="ADH_SHORT"/>
    <property type="match status" value="1"/>
</dbReference>
<sequence>MRLEDKVAIITGSGSGIGRAAAGLFAEEGAKVVVADINLESAHQTVQGIQSAGGEAISVEADVSKEEDSRRIADLTYSEYGKIDILVNNAAAFVFGRVEDATSEDWDRIFSVNVKGPAFCVKSVIPAMKKNGSGAIVNIGSISSMIAQPDYVPYNTSKSAILNFTRCLAMDLAPFNIRVNTVCPGVTHTPALEKVMQEEGITLEEVNARLNQPCLLKRLGQPHEIAHGILFLASDDASFVTGTSLLVDGGYTAQ</sequence>
<dbReference type="Gene3D" id="3.40.50.720">
    <property type="entry name" value="NAD(P)-binding Rossmann-like Domain"/>
    <property type="match status" value="1"/>
</dbReference>
<gene>
    <name evidence="3" type="ORF">METZ01_LOCUS214240</name>
</gene>
<dbReference type="EMBL" id="UINC01049511">
    <property type="protein sequence ID" value="SVB61386.1"/>
    <property type="molecule type" value="Genomic_DNA"/>
</dbReference>